<reference evidence="1" key="1">
    <citation type="submission" date="2014-09" db="EMBL/GenBank/DDBJ databases">
        <authorList>
            <person name="Magalhaes I.L.F."/>
            <person name="Oliveira U."/>
            <person name="Santos F.R."/>
            <person name="Vidigal T.H.D.A."/>
            <person name="Brescovit A.D."/>
            <person name="Santos A.J."/>
        </authorList>
    </citation>
    <scope>NUCLEOTIDE SEQUENCE</scope>
    <source>
        <tissue evidence="1">Shoot tissue taken approximately 20 cm above the soil surface</tissue>
    </source>
</reference>
<reference evidence="1" key="2">
    <citation type="journal article" date="2015" name="Data Brief">
        <title>Shoot transcriptome of the giant reed, Arundo donax.</title>
        <authorList>
            <person name="Barrero R.A."/>
            <person name="Guerrero F.D."/>
            <person name="Moolhuijzen P."/>
            <person name="Goolsby J.A."/>
            <person name="Tidwell J."/>
            <person name="Bellgard S.E."/>
            <person name="Bellgard M.I."/>
        </authorList>
    </citation>
    <scope>NUCLEOTIDE SEQUENCE</scope>
    <source>
        <tissue evidence="1">Shoot tissue taken approximately 20 cm above the soil surface</tissue>
    </source>
</reference>
<sequence>MMEMINPMTLQTLTKLQRTRNQELELVMRTSKGRKEKQIGAIGLEAS</sequence>
<dbReference type="AlphaFoldDB" id="A0A0A9EHT4"/>
<accession>A0A0A9EHT4</accession>
<proteinExistence type="predicted"/>
<dbReference type="EMBL" id="GBRH01197576">
    <property type="protein sequence ID" value="JAE00320.1"/>
    <property type="molecule type" value="Transcribed_RNA"/>
</dbReference>
<protein>
    <submittedName>
        <fullName evidence="1">Uncharacterized protein</fullName>
    </submittedName>
</protein>
<evidence type="ECO:0000313" key="1">
    <source>
        <dbReference type="EMBL" id="JAE00320.1"/>
    </source>
</evidence>
<name>A0A0A9EHT4_ARUDO</name>
<organism evidence="1">
    <name type="scientific">Arundo donax</name>
    <name type="common">Giant reed</name>
    <name type="synonym">Donax arundinaceus</name>
    <dbReference type="NCBI Taxonomy" id="35708"/>
    <lineage>
        <taxon>Eukaryota</taxon>
        <taxon>Viridiplantae</taxon>
        <taxon>Streptophyta</taxon>
        <taxon>Embryophyta</taxon>
        <taxon>Tracheophyta</taxon>
        <taxon>Spermatophyta</taxon>
        <taxon>Magnoliopsida</taxon>
        <taxon>Liliopsida</taxon>
        <taxon>Poales</taxon>
        <taxon>Poaceae</taxon>
        <taxon>PACMAD clade</taxon>
        <taxon>Arundinoideae</taxon>
        <taxon>Arundineae</taxon>
        <taxon>Arundo</taxon>
    </lineage>
</organism>